<name>A0ABY4RWG3_9BACL</name>
<dbReference type="EMBL" id="CP027059">
    <property type="protein sequence ID" value="UQZ85888.1"/>
    <property type="molecule type" value="Genomic_DNA"/>
</dbReference>
<dbReference type="SUPFAM" id="SSF56059">
    <property type="entry name" value="Glutathione synthetase ATP-binding domain-like"/>
    <property type="match status" value="1"/>
</dbReference>
<evidence type="ECO:0000313" key="1">
    <source>
        <dbReference type="EMBL" id="UQZ85888.1"/>
    </source>
</evidence>
<dbReference type="InterPro" id="IPR026838">
    <property type="entry name" value="YheC/D"/>
</dbReference>
<organism evidence="1 2">
    <name type="scientific">Paenibacillus konkukensis</name>
    <dbReference type="NCBI Taxonomy" id="2020716"/>
    <lineage>
        <taxon>Bacteria</taxon>
        <taxon>Bacillati</taxon>
        <taxon>Bacillota</taxon>
        <taxon>Bacilli</taxon>
        <taxon>Bacillales</taxon>
        <taxon>Paenibacillaceae</taxon>
        <taxon>Paenibacillus</taxon>
    </lineage>
</organism>
<proteinExistence type="predicted"/>
<protein>
    <submittedName>
        <fullName evidence="1">Endospore coat-associated protein YheD</fullName>
    </submittedName>
</protein>
<reference evidence="1" key="1">
    <citation type="submission" date="2018-02" db="EMBL/GenBank/DDBJ databases">
        <authorList>
            <person name="Kim S.-K."/>
            <person name="Jung H.-I."/>
            <person name="Lee S.-W."/>
        </authorList>
    </citation>
    <scope>NUCLEOTIDE SEQUENCE</scope>
    <source>
        <strain evidence="1">SK3146</strain>
    </source>
</reference>
<keyword evidence="2" id="KW-1185">Reference proteome</keyword>
<dbReference type="RefSeq" id="WP_249861473.1">
    <property type="nucleotide sequence ID" value="NZ_CP027059.1"/>
</dbReference>
<reference evidence="1" key="2">
    <citation type="journal article" date="2021" name="J Anim Sci Technol">
        <title>Complete genome sequence of Paenibacillus konkukensis sp. nov. SK3146 as a potential probiotic strain.</title>
        <authorList>
            <person name="Jung H.I."/>
            <person name="Park S."/>
            <person name="Niu K.M."/>
            <person name="Lee S.W."/>
            <person name="Kothari D."/>
            <person name="Yi K.J."/>
            <person name="Kim S.K."/>
        </authorList>
    </citation>
    <scope>NUCLEOTIDE SEQUENCE</scope>
    <source>
        <strain evidence="1">SK3146</strain>
    </source>
</reference>
<dbReference type="Gene3D" id="3.30.470.20">
    <property type="entry name" value="ATP-grasp fold, B domain"/>
    <property type="match status" value="1"/>
</dbReference>
<accession>A0ABY4RWG3</accession>
<evidence type="ECO:0000313" key="2">
    <source>
        <dbReference type="Proteomes" id="UP001057134"/>
    </source>
</evidence>
<dbReference type="Proteomes" id="UP001057134">
    <property type="component" value="Chromosome"/>
</dbReference>
<gene>
    <name evidence="1" type="primary">yheD_9</name>
    <name evidence="1" type="ORF">SK3146_05178</name>
</gene>
<dbReference type="Pfam" id="PF14398">
    <property type="entry name" value="ATPgrasp_YheCD"/>
    <property type="match status" value="1"/>
</dbReference>
<sequence>MAKWSSSKWSKYRVLKRSSEVKPHLPATYRMNSSALWRMLDRYGEAIVKPSGSYGGQGVLLISHAGDGRYVVHDGPSKKKVEGREKLESLVRRKASRGYIVQRRISLASIHGRPFDLRVMVQRRKGGSWNVTGKLAKVAGKGYIVTNVRRSRGKVVPVKTAIRQSDMKGSSAEESLRSIDKVSLATAHQMRKYYPGNRTLGIDMGLDKNGKVWIIEVNFMPMLGLFRMLKDKSMYRKITSYANPAAAAKRK</sequence>